<comment type="similarity">
    <text evidence="1">Belongs to the SAMHD1 family.</text>
</comment>
<organism evidence="3 4">
    <name type="scientific">Mizuhopecten yessoensis</name>
    <name type="common">Japanese scallop</name>
    <name type="synonym">Patinopecten yessoensis</name>
    <dbReference type="NCBI Taxonomy" id="6573"/>
    <lineage>
        <taxon>Eukaryota</taxon>
        <taxon>Metazoa</taxon>
        <taxon>Spiralia</taxon>
        <taxon>Lophotrochozoa</taxon>
        <taxon>Mollusca</taxon>
        <taxon>Bivalvia</taxon>
        <taxon>Autobranchia</taxon>
        <taxon>Pteriomorphia</taxon>
        <taxon>Pectinida</taxon>
        <taxon>Pectinoidea</taxon>
        <taxon>Pectinidae</taxon>
        <taxon>Mizuhopecten</taxon>
    </lineage>
</organism>
<dbReference type="Pfam" id="PF01966">
    <property type="entry name" value="HD"/>
    <property type="match status" value="1"/>
</dbReference>
<dbReference type="SMART" id="SM00471">
    <property type="entry name" value="HDc"/>
    <property type="match status" value="1"/>
</dbReference>
<comment type="caution">
    <text evidence="3">The sequence shown here is derived from an EMBL/GenBank/DDBJ whole genome shotgun (WGS) entry which is preliminary data.</text>
</comment>
<dbReference type="STRING" id="6573.A0A210QKE6"/>
<dbReference type="CDD" id="cd00077">
    <property type="entry name" value="HDc"/>
    <property type="match status" value="1"/>
</dbReference>
<gene>
    <name evidence="3" type="ORF">KP79_PYT24467</name>
</gene>
<dbReference type="PROSITE" id="PS51831">
    <property type="entry name" value="HD"/>
    <property type="match status" value="1"/>
</dbReference>
<reference evidence="3 4" key="1">
    <citation type="journal article" date="2017" name="Nat. Ecol. Evol.">
        <title>Scallop genome provides insights into evolution of bilaterian karyotype and development.</title>
        <authorList>
            <person name="Wang S."/>
            <person name="Zhang J."/>
            <person name="Jiao W."/>
            <person name="Li J."/>
            <person name="Xun X."/>
            <person name="Sun Y."/>
            <person name="Guo X."/>
            <person name="Huan P."/>
            <person name="Dong B."/>
            <person name="Zhang L."/>
            <person name="Hu X."/>
            <person name="Sun X."/>
            <person name="Wang J."/>
            <person name="Zhao C."/>
            <person name="Wang Y."/>
            <person name="Wang D."/>
            <person name="Huang X."/>
            <person name="Wang R."/>
            <person name="Lv J."/>
            <person name="Li Y."/>
            <person name="Zhang Z."/>
            <person name="Liu B."/>
            <person name="Lu W."/>
            <person name="Hui Y."/>
            <person name="Liang J."/>
            <person name="Zhou Z."/>
            <person name="Hou R."/>
            <person name="Li X."/>
            <person name="Liu Y."/>
            <person name="Li H."/>
            <person name="Ning X."/>
            <person name="Lin Y."/>
            <person name="Zhao L."/>
            <person name="Xing Q."/>
            <person name="Dou J."/>
            <person name="Li Y."/>
            <person name="Mao J."/>
            <person name="Guo H."/>
            <person name="Dou H."/>
            <person name="Li T."/>
            <person name="Mu C."/>
            <person name="Jiang W."/>
            <person name="Fu Q."/>
            <person name="Fu X."/>
            <person name="Miao Y."/>
            <person name="Liu J."/>
            <person name="Yu Q."/>
            <person name="Li R."/>
            <person name="Liao H."/>
            <person name="Li X."/>
            <person name="Kong Y."/>
            <person name="Jiang Z."/>
            <person name="Chourrout D."/>
            <person name="Li R."/>
            <person name="Bao Z."/>
        </authorList>
    </citation>
    <scope>NUCLEOTIDE SEQUENCE [LARGE SCALE GENOMIC DNA]</scope>
    <source>
        <strain evidence="3 4">PY_sf001</strain>
    </source>
</reference>
<keyword evidence="3" id="KW-0378">Hydrolase</keyword>
<keyword evidence="4" id="KW-1185">Reference proteome</keyword>
<proteinExistence type="inferred from homology"/>
<protein>
    <submittedName>
        <fullName evidence="3">Deoxynucleoside triphosphate triphosphohydrolase SAMHD1</fullName>
    </submittedName>
</protein>
<dbReference type="AlphaFoldDB" id="A0A210QKE6"/>
<evidence type="ECO:0000256" key="1">
    <source>
        <dbReference type="ARBA" id="ARBA00005776"/>
    </source>
</evidence>
<feature type="domain" description="HD" evidence="2">
    <location>
        <begin position="51"/>
        <end position="196"/>
    </location>
</feature>
<accession>A0A210QKE6</accession>
<evidence type="ECO:0000313" key="3">
    <source>
        <dbReference type="EMBL" id="OWF49224.1"/>
    </source>
</evidence>
<evidence type="ECO:0000259" key="2">
    <source>
        <dbReference type="PROSITE" id="PS51831"/>
    </source>
</evidence>
<dbReference type="InterPro" id="IPR050135">
    <property type="entry name" value="dGTPase-like"/>
</dbReference>
<dbReference type="Proteomes" id="UP000242188">
    <property type="component" value="Unassembled WGS sequence"/>
</dbReference>
<dbReference type="EMBL" id="NEDP02003195">
    <property type="protein sequence ID" value="OWF49224.1"/>
    <property type="molecule type" value="Genomic_DNA"/>
</dbReference>
<name>A0A210QKE6_MIZYE</name>
<dbReference type="PANTHER" id="PTHR11373">
    <property type="entry name" value="DEOXYNUCLEOSIDE TRIPHOSPHATE TRIPHOSPHOHYDROLASE"/>
    <property type="match status" value="1"/>
</dbReference>
<dbReference type="GO" id="GO:0005634">
    <property type="term" value="C:nucleus"/>
    <property type="evidence" value="ECO:0007669"/>
    <property type="project" value="TreeGrafter"/>
</dbReference>
<dbReference type="Gene3D" id="1.10.3210.10">
    <property type="entry name" value="Hypothetical protein af1432"/>
    <property type="match status" value="1"/>
</dbReference>
<dbReference type="OrthoDB" id="9991235at2759"/>
<dbReference type="GO" id="GO:0008832">
    <property type="term" value="F:dGTPase activity"/>
    <property type="evidence" value="ECO:0007669"/>
    <property type="project" value="TreeGrafter"/>
</dbReference>
<sequence length="430" mass="50048">MSKVLKDPVHGEIELHPLCVKIVDTLEFQRLRFIKQLGCCYFVYPGAAHNRFEHCIGVCHLAGKLAQAIRDRQPDKINDRQLLCVKIAGLCHDLGHGPFSHMFEHFVNSFKGKNWKHEEASRKLVVRIYGHLKKEFKELGGLEQDDIDFIKDLIDPPEGLYQRAKDGNVEQKKDFFLYEIVSNATYGVDVDKWDYFARDSLHLGVKTSFDHDRLITSARACTDDDGVTHVAYREKVLDHVYEMFHIRYTLHRKAYQHKVNKAIELMISDAMGKANFVVGVDGYGKEITLSEAVDDLDAFRKLTDQFVLDKISEFSKEARELVDRIYKRKLYRFVGEKRIELQELNDEETVTQQEKTIQTEEQLRDELVGEKEGIKKHIKVQIAYFDYGAKDKNPVDKAYFYTKNEPDIAKHPDKVRYHPFIVVYMSKLNP</sequence>
<dbReference type="GO" id="GO:0006203">
    <property type="term" value="P:dGTP catabolic process"/>
    <property type="evidence" value="ECO:0007669"/>
    <property type="project" value="TreeGrafter"/>
</dbReference>
<dbReference type="PANTHER" id="PTHR11373:SF4">
    <property type="entry name" value="DEOXYNUCLEOSIDE TRIPHOSPHATE TRIPHOSPHOHYDROLASE SAMHD1"/>
    <property type="match status" value="1"/>
</dbReference>
<dbReference type="InterPro" id="IPR003607">
    <property type="entry name" value="HD/PDEase_dom"/>
</dbReference>
<dbReference type="InterPro" id="IPR006674">
    <property type="entry name" value="HD_domain"/>
</dbReference>
<evidence type="ECO:0000313" key="4">
    <source>
        <dbReference type="Proteomes" id="UP000242188"/>
    </source>
</evidence>
<dbReference type="SUPFAM" id="SSF109604">
    <property type="entry name" value="HD-domain/PDEase-like"/>
    <property type="match status" value="1"/>
</dbReference>
<dbReference type="Gene3D" id="3.30.70.2760">
    <property type="match status" value="1"/>
</dbReference>